<reference evidence="2" key="1">
    <citation type="submission" date="2023-07" db="EMBL/GenBank/DDBJ databases">
        <title>30 novel species of actinomycetes from the DSMZ collection.</title>
        <authorList>
            <person name="Nouioui I."/>
        </authorList>
    </citation>
    <scope>NUCLEOTIDE SEQUENCE [LARGE SCALE GENOMIC DNA]</scope>
    <source>
        <strain evidence="2">DSM 44915</strain>
    </source>
</reference>
<dbReference type="SUPFAM" id="SSF140478">
    <property type="entry name" value="LemA-like"/>
    <property type="match status" value="1"/>
</dbReference>
<dbReference type="Proteomes" id="UP001183410">
    <property type="component" value="Unassembled WGS sequence"/>
</dbReference>
<evidence type="ECO:0000313" key="1">
    <source>
        <dbReference type="EMBL" id="MDT0270038.1"/>
    </source>
</evidence>
<accession>A0ABU2K0Q8</accession>
<dbReference type="InterPro" id="IPR023353">
    <property type="entry name" value="LemA-like_dom_sf"/>
</dbReference>
<organism evidence="1 2">
    <name type="scientific">Streptomyces chisholmiae</name>
    <dbReference type="NCBI Taxonomy" id="3075540"/>
    <lineage>
        <taxon>Bacteria</taxon>
        <taxon>Bacillati</taxon>
        <taxon>Actinomycetota</taxon>
        <taxon>Actinomycetes</taxon>
        <taxon>Kitasatosporales</taxon>
        <taxon>Streptomycetaceae</taxon>
        <taxon>Streptomyces</taxon>
    </lineage>
</organism>
<evidence type="ECO:0000313" key="2">
    <source>
        <dbReference type="Proteomes" id="UP001183410"/>
    </source>
</evidence>
<comment type="caution">
    <text evidence="1">The sequence shown here is derived from an EMBL/GenBank/DDBJ whole genome shotgun (WGS) entry which is preliminary data.</text>
</comment>
<protein>
    <recommendedName>
        <fullName evidence="3">Protein kilB</fullName>
    </recommendedName>
</protein>
<evidence type="ECO:0008006" key="3">
    <source>
        <dbReference type="Google" id="ProtNLM"/>
    </source>
</evidence>
<proteinExistence type="predicted"/>
<dbReference type="EMBL" id="JAVREO010000022">
    <property type="protein sequence ID" value="MDT0270038.1"/>
    <property type="molecule type" value="Genomic_DNA"/>
</dbReference>
<sequence length="149" mass="16330">MIATLLAVLGTLAGATVTGLLQHFNSSRADRRQRESQRRAALLEALVELQGAIVGHREQQYLKISDRRAGVPDTREAREARYAARTRLTGALDRLHLLTDDPELLAAAQEARNAAVALGDAPLSQTDQVGQRARETHTHLRQVAARRLA</sequence>
<gene>
    <name evidence="1" type="ORF">RM844_27535</name>
</gene>
<name>A0ABU2K0Q8_9ACTN</name>
<dbReference type="RefSeq" id="WP_311670116.1">
    <property type="nucleotide sequence ID" value="NZ_JAVREO010000022.1"/>
</dbReference>
<keyword evidence="2" id="KW-1185">Reference proteome</keyword>